<keyword evidence="13 16" id="KW-0131">Cell cycle</keyword>
<dbReference type="eggNOG" id="COG0812">
    <property type="taxonomic scope" value="Bacteria"/>
</dbReference>
<accession>C6LH80</accession>
<evidence type="ECO:0000256" key="9">
    <source>
        <dbReference type="ARBA" id="ARBA00022857"/>
    </source>
</evidence>
<evidence type="ECO:0000256" key="1">
    <source>
        <dbReference type="ARBA" id="ARBA00001974"/>
    </source>
</evidence>
<comment type="caution">
    <text evidence="18">The sequence shown here is derived from an EMBL/GenBank/DDBJ whole genome shotgun (WGS) entry which is preliminary data.</text>
</comment>
<comment type="catalytic activity">
    <reaction evidence="15 16">
        <text>UDP-N-acetyl-alpha-D-muramate + NADP(+) = UDP-N-acetyl-3-O-(1-carboxyvinyl)-alpha-D-glucosamine + NADPH + H(+)</text>
        <dbReference type="Rhea" id="RHEA:12248"/>
        <dbReference type="ChEBI" id="CHEBI:15378"/>
        <dbReference type="ChEBI" id="CHEBI:57783"/>
        <dbReference type="ChEBI" id="CHEBI:58349"/>
        <dbReference type="ChEBI" id="CHEBI:68483"/>
        <dbReference type="ChEBI" id="CHEBI:70757"/>
        <dbReference type="EC" id="1.3.1.98"/>
    </reaction>
</comment>
<evidence type="ECO:0000256" key="11">
    <source>
        <dbReference type="ARBA" id="ARBA00022984"/>
    </source>
</evidence>
<dbReference type="GO" id="GO:0009252">
    <property type="term" value="P:peptidoglycan biosynthetic process"/>
    <property type="evidence" value="ECO:0007669"/>
    <property type="project" value="UniProtKB-UniRule"/>
</dbReference>
<evidence type="ECO:0000256" key="6">
    <source>
        <dbReference type="ARBA" id="ARBA00022618"/>
    </source>
</evidence>
<feature type="domain" description="FAD-binding PCMH-type" evidence="17">
    <location>
        <begin position="28"/>
        <end position="194"/>
    </location>
</feature>
<sequence>MIYQRLCEIAGAENVCRQEPMSRHTTFRIGGPADYFVLPHSSGELAAVIALCRESAVPWYVIGNGSNLLVGDKGVRGVVIQLFKNFQKIVIEEETAVLQAGVINSLAAKRLLDAELTGFEFAAGIPGTIGGAVVMNAGAYGGEMKDIVSSVTVLDENGALQTLPADELEFGYRTSIVARRGYVVTEVTLALQRGCREEIAARMEELKERRITKQPLEYPSAGSTFKRPEGYFAGKLIMDAGLRGFSVGGAQVSEKHCGFVINTGGATAADVVALMEAVQDTVEKKFGVRLEPEVKRLGEF</sequence>
<reference evidence="18" key="1">
    <citation type="submission" date="2009-07" db="EMBL/GenBank/DDBJ databases">
        <authorList>
            <person name="Weinstock G."/>
            <person name="Sodergren E."/>
            <person name="Clifton S."/>
            <person name="Fulton L."/>
            <person name="Fulton B."/>
            <person name="Courtney L."/>
            <person name="Fronick C."/>
            <person name="Harrison M."/>
            <person name="Strong C."/>
            <person name="Farmer C."/>
            <person name="Delahaunty K."/>
            <person name="Markovic C."/>
            <person name="Hall O."/>
            <person name="Minx P."/>
            <person name="Tomlinson C."/>
            <person name="Mitreva M."/>
            <person name="Nelson J."/>
            <person name="Hou S."/>
            <person name="Wollam A."/>
            <person name="Pepin K.H."/>
            <person name="Johnson M."/>
            <person name="Bhonagiri V."/>
            <person name="Nash W.E."/>
            <person name="Warren W."/>
            <person name="Chinwalla A."/>
            <person name="Mardis E.R."/>
            <person name="Wilson R.K."/>
        </authorList>
    </citation>
    <scope>NUCLEOTIDE SEQUENCE [LARGE SCALE GENOMIC DNA]</scope>
    <source>
        <strain evidence="18">DSM 14469</strain>
    </source>
</reference>
<keyword evidence="5 16" id="KW-0963">Cytoplasm</keyword>
<dbReference type="EMBL" id="ACCL02000013">
    <property type="protein sequence ID" value="EET60139.1"/>
    <property type="molecule type" value="Genomic_DNA"/>
</dbReference>
<evidence type="ECO:0000256" key="8">
    <source>
        <dbReference type="ARBA" id="ARBA00022827"/>
    </source>
</evidence>
<comment type="similarity">
    <text evidence="16">Belongs to the MurB family.</text>
</comment>
<dbReference type="Pfam" id="PF01565">
    <property type="entry name" value="FAD_binding_4"/>
    <property type="match status" value="1"/>
</dbReference>
<evidence type="ECO:0000256" key="2">
    <source>
        <dbReference type="ARBA" id="ARBA00003921"/>
    </source>
</evidence>
<dbReference type="PANTHER" id="PTHR21071:SF4">
    <property type="entry name" value="UDP-N-ACETYLENOLPYRUVOYLGLUCOSAMINE REDUCTASE"/>
    <property type="match status" value="1"/>
</dbReference>
<dbReference type="InterPro" id="IPR016166">
    <property type="entry name" value="FAD-bd_PCMH"/>
</dbReference>
<dbReference type="InterPro" id="IPR016169">
    <property type="entry name" value="FAD-bd_PCMH_sub2"/>
</dbReference>
<keyword evidence="10 16" id="KW-0133">Cell shape</keyword>
<dbReference type="InterPro" id="IPR006094">
    <property type="entry name" value="Oxid_FAD_bind_N"/>
</dbReference>
<keyword evidence="9 16" id="KW-0521">NADP</keyword>
<name>C6LH80_9FIRM</name>
<evidence type="ECO:0000256" key="7">
    <source>
        <dbReference type="ARBA" id="ARBA00022630"/>
    </source>
</evidence>
<dbReference type="InterPro" id="IPR036635">
    <property type="entry name" value="MurB_C_sf"/>
</dbReference>
<dbReference type="EC" id="1.3.1.98" evidence="16"/>
<gene>
    <name evidence="16 18" type="primary">murB</name>
    <name evidence="18" type="ORF">BRYFOR_07990</name>
</gene>
<evidence type="ECO:0000256" key="16">
    <source>
        <dbReference type="HAMAP-Rule" id="MF_00037"/>
    </source>
</evidence>
<evidence type="ECO:0000256" key="14">
    <source>
        <dbReference type="ARBA" id="ARBA00023316"/>
    </source>
</evidence>
<dbReference type="NCBIfam" id="NF010480">
    <property type="entry name" value="PRK13905.1"/>
    <property type="match status" value="1"/>
</dbReference>
<evidence type="ECO:0000313" key="19">
    <source>
        <dbReference type="Proteomes" id="UP000005561"/>
    </source>
</evidence>
<dbReference type="GO" id="GO:0071949">
    <property type="term" value="F:FAD binding"/>
    <property type="evidence" value="ECO:0007669"/>
    <property type="project" value="InterPro"/>
</dbReference>
<comment type="function">
    <text evidence="2 16">Cell wall formation.</text>
</comment>
<dbReference type="Gene3D" id="3.30.465.10">
    <property type="match status" value="1"/>
</dbReference>
<dbReference type="InterPro" id="IPR036318">
    <property type="entry name" value="FAD-bd_PCMH-like_sf"/>
</dbReference>
<dbReference type="Gene3D" id="3.30.43.10">
    <property type="entry name" value="Uridine Diphospho-n-acetylenolpyruvylglucosamine Reductase, domain 2"/>
    <property type="match status" value="1"/>
</dbReference>
<dbReference type="RefSeq" id="WP_006862776.1">
    <property type="nucleotide sequence ID" value="NZ_ACCL02000013.1"/>
</dbReference>
<evidence type="ECO:0000256" key="3">
    <source>
        <dbReference type="ARBA" id="ARBA00004496"/>
    </source>
</evidence>
<keyword evidence="7 16" id="KW-0285">Flavoprotein</keyword>
<dbReference type="AlphaFoldDB" id="C6LH80"/>
<dbReference type="OrthoDB" id="9804753at2"/>
<comment type="cofactor">
    <cofactor evidence="1 16">
        <name>FAD</name>
        <dbReference type="ChEBI" id="CHEBI:57692"/>
    </cofactor>
</comment>
<dbReference type="InterPro" id="IPR016167">
    <property type="entry name" value="FAD-bd_PCMH_sub1"/>
</dbReference>
<protein>
    <recommendedName>
        <fullName evidence="16">UDP-N-acetylenolpyruvoylglucosamine reductase</fullName>
        <ecNumber evidence="16">1.3.1.98</ecNumber>
    </recommendedName>
    <alternativeName>
        <fullName evidence="16">UDP-N-acetylmuramate dehydrogenase</fullName>
    </alternativeName>
</protein>
<dbReference type="HAMAP" id="MF_00037">
    <property type="entry name" value="MurB"/>
    <property type="match status" value="1"/>
</dbReference>
<keyword evidence="14 16" id="KW-0961">Cell wall biogenesis/degradation</keyword>
<dbReference type="GO" id="GO:0008762">
    <property type="term" value="F:UDP-N-acetylmuramate dehydrogenase activity"/>
    <property type="evidence" value="ECO:0007669"/>
    <property type="project" value="UniProtKB-UniRule"/>
</dbReference>
<dbReference type="GO" id="GO:0071555">
    <property type="term" value="P:cell wall organization"/>
    <property type="evidence" value="ECO:0007669"/>
    <property type="project" value="UniProtKB-KW"/>
</dbReference>
<feature type="active site" description="Proton donor" evidence="16">
    <location>
        <position position="223"/>
    </location>
</feature>
<feature type="active site" evidence="16">
    <location>
        <position position="293"/>
    </location>
</feature>
<evidence type="ECO:0000256" key="15">
    <source>
        <dbReference type="ARBA" id="ARBA00048914"/>
    </source>
</evidence>
<keyword evidence="19" id="KW-1185">Reference proteome</keyword>
<evidence type="ECO:0000313" key="18">
    <source>
        <dbReference type="EMBL" id="EET60139.1"/>
    </source>
</evidence>
<dbReference type="InterPro" id="IPR011601">
    <property type="entry name" value="MurB_C"/>
</dbReference>
<evidence type="ECO:0000256" key="5">
    <source>
        <dbReference type="ARBA" id="ARBA00022490"/>
    </source>
</evidence>
<dbReference type="GO" id="GO:0005829">
    <property type="term" value="C:cytosol"/>
    <property type="evidence" value="ECO:0007669"/>
    <property type="project" value="TreeGrafter"/>
</dbReference>
<dbReference type="PROSITE" id="PS51387">
    <property type="entry name" value="FAD_PCMH"/>
    <property type="match status" value="1"/>
</dbReference>
<dbReference type="GO" id="GO:0008360">
    <property type="term" value="P:regulation of cell shape"/>
    <property type="evidence" value="ECO:0007669"/>
    <property type="project" value="UniProtKB-KW"/>
</dbReference>
<comment type="pathway">
    <text evidence="4 16">Cell wall biogenesis; peptidoglycan biosynthesis.</text>
</comment>
<dbReference type="STRING" id="168384.SAMN05660368_02757"/>
<evidence type="ECO:0000259" key="17">
    <source>
        <dbReference type="PROSITE" id="PS51387"/>
    </source>
</evidence>
<organism evidence="18 19">
    <name type="scientific">Marvinbryantia formatexigens DSM 14469</name>
    <dbReference type="NCBI Taxonomy" id="478749"/>
    <lineage>
        <taxon>Bacteria</taxon>
        <taxon>Bacillati</taxon>
        <taxon>Bacillota</taxon>
        <taxon>Clostridia</taxon>
        <taxon>Lachnospirales</taxon>
        <taxon>Lachnospiraceae</taxon>
        <taxon>Marvinbryantia</taxon>
    </lineage>
</organism>
<dbReference type="Pfam" id="PF02873">
    <property type="entry name" value="MurB_C"/>
    <property type="match status" value="1"/>
</dbReference>
<dbReference type="GO" id="GO:0051301">
    <property type="term" value="P:cell division"/>
    <property type="evidence" value="ECO:0007669"/>
    <property type="project" value="UniProtKB-KW"/>
</dbReference>
<comment type="subcellular location">
    <subcellularLocation>
        <location evidence="3 16">Cytoplasm</location>
    </subcellularLocation>
</comment>
<keyword evidence="8 16" id="KW-0274">FAD</keyword>
<evidence type="ECO:0000256" key="10">
    <source>
        <dbReference type="ARBA" id="ARBA00022960"/>
    </source>
</evidence>
<dbReference type="SUPFAM" id="SSF56194">
    <property type="entry name" value="Uridine diphospho-N-Acetylenolpyruvylglucosamine reductase, MurB, C-terminal domain"/>
    <property type="match status" value="1"/>
</dbReference>
<dbReference type="Gene3D" id="3.90.78.10">
    <property type="entry name" value="UDP-N-acetylenolpyruvoylglucosamine reductase, C-terminal domain"/>
    <property type="match status" value="1"/>
</dbReference>
<evidence type="ECO:0000256" key="4">
    <source>
        <dbReference type="ARBA" id="ARBA00004752"/>
    </source>
</evidence>
<dbReference type="Proteomes" id="UP000005561">
    <property type="component" value="Unassembled WGS sequence"/>
</dbReference>
<evidence type="ECO:0000256" key="13">
    <source>
        <dbReference type="ARBA" id="ARBA00023306"/>
    </source>
</evidence>
<feature type="active site" evidence="16">
    <location>
        <position position="173"/>
    </location>
</feature>
<dbReference type="PANTHER" id="PTHR21071">
    <property type="entry name" value="UDP-N-ACETYLENOLPYRUVOYLGLUCOSAMINE REDUCTASE"/>
    <property type="match status" value="1"/>
</dbReference>
<evidence type="ECO:0000256" key="12">
    <source>
        <dbReference type="ARBA" id="ARBA00023002"/>
    </source>
</evidence>
<dbReference type="InterPro" id="IPR003170">
    <property type="entry name" value="MurB"/>
</dbReference>
<keyword evidence="12 16" id="KW-0560">Oxidoreductase</keyword>
<keyword evidence="6 16" id="KW-0132">Cell division</keyword>
<dbReference type="NCBIfam" id="TIGR00179">
    <property type="entry name" value="murB"/>
    <property type="match status" value="1"/>
</dbReference>
<keyword evidence="11 16" id="KW-0573">Peptidoglycan synthesis</keyword>
<dbReference type="UniPathway" id="UPA00219"/>
<dbReference type="SUPFAM" id="SSF56176">
    <property type="entry name" value="FAD-binding/transporter-associated domain-like"/>
    <property type="match status" value="1"/>
</dbReference>
<proteinExistence type="inferred from homology"/>